<sequence>MPARFRQTLSVLRVPVGLSCASLILFVGLCCAIVLIAKYDPVYARHLALGWSLSYYVLLTAISVLFGILIAYSRFLLANILLSAVFIWFMANLLAEKWTYGVTTFTIVGPVHHTIGLVIFSTASIACAFTAGLLLAREITAVARWIWRKTGDSLRGALDRERRTRGIR</sequence>
<keyword evidence="3" id="KW-1185">Reference proteome</keyword>
<name>A0ABT3H7U3_9HYPH</name>
<dbReference type="EMBL" id="JAOQNS010000002">
    <property type="protein sequence ID" value="MCW2306404.1"/>
    <property type="molecule type" value="Genomic_DNA"/>
</dbReference>
<protein>
    <submittedName>
        <fullName evidence="2">Membrane protein YjdF</fullName>
    </submittedName>
</protein>
<reference evidence="3" key="1">
    <citation type="submission" date="2023-07" db="EMBL/GenBank/DDBJ databases">
        <title>Genome sequencing of Purple Non-Sulfur Bacteria from various extreme environments.</title>
        <authorList>
            <person name="Mayer M."/>
        </authorList>
    </citation>
    <scope>NUCLEOTIDE SEQUENCE [LARGE SCALE GENOMIC DNA]</scope>
    <source>
        <strain evidence="3">DSM 17935</strain>
    </source>
</reference>
<gene>
    <name evidence="2" type="ORF">M2319_000723</name>
</gene>
<accession>A0ABT3H7U3</accession>
<feature type="transmembrane region" description="Helical" evidence="1">
    <location>
        <begin position="115"/>
        <end position="136"/>
    </location>
</feature>
<organism evidence="2 3">
    <name type="scientific">Rhodobium gokarnense</name>
    <dbReference type="NCBI Taxonomy" id="364296"/>
    <lineage>
        <taxon>Bacteria</taxon>
        <taxon>Pseudomonadati</taxon>
        <taxon>Pseudomonadota</taxon>
        <taxon>Alphaproteobacteria</taxon>
        <taxon>Hyphomicrobiales</taxon>
        <taxon>Rhodobiaceae</taxon>
        <taxon>Rhodobium</taxon>
    </lineage>
</organism>
<evidence type="ECO:0000313" key="2">
    <source>
        <dbReference type="EMBL" id="MCW2306404.1"/>
    </source>
</evidence>
<feature type="transmembrane region" description="Helical" evidence="1">
    <location>
        <begin position="76"/>
        <end position="95"/>
    </location>
</feature>
<keyword evidence="1" id="KW-1133">Transmembrane helix</keyword>
<evidence type="ECO:0000256" key="1">
    <source>
        <dbReference type="SAM" id="Phobius"/>
    </source>
</evidence>
<proteinExistence type="predicted"/>
<keyword evidence="1" id="KW-0812">Transmembrane</keyword>
<dbReference type="RefSeq" id="WP_264600074.1">
    <property type="nucleotide sequence ID" value="NZ_JAOQNS010000002.1"/>
</dbReference>
<evidence type="ECO:0000313" key="3">
    <source>
        <dbReference type="Proteomes" id="UP001209755"/>
    </source>
</evidence>
<feature type="transmembrane region" description="Helical" evidence="1">
    <location>
        <begin position="12"/>
        <end position="37"/>
    </location>
</feature>
<keyword evidence="1" id="KW-0472">Membrane</keyword>
<dbReference type="Proteomes" id="UP001209755">
    <property type="component" value="Unassembled WGS sequence"/>
</dbReference>
<comment type="caution">
    <text evidence="2">The sequence shown here is derived from an EMBL/GenBank/DDBJ whole genome shotgun (WGS) entry which is preliminary data.</text>
</comment>
<feature type="transmembrane region" description="Helical" evidence="1">
    <location>
        <begin position="49"/>
        <end position="69"/>
    </location>
</feature>